<protein>
    <submittedName>
        <fullName evidence="1">Uncharacterized protein</fullName>
    </submittedName>
</protein>
<sequence>MASPIRDLEPGSLYVTISLPYHIEDADAASRHNFHPKSSRGLDIATYEIHCAQDLAQEEFNWGLYFHRGNQDGIWYALARQDVISYPAPTLFQLSRQQIKSSPRLHCQVVGLVRVLRIPEILCRELTTYLDWLALGSYGTVTRTFIWVTSMYIRTWHHVIPKPENPALRYGIQFDVNLFLREALSFAYAEVPYTIGGQLPRPIIRSAFGVELGITEENRCSKNETRTIVEARNRRQGFPGSSACQGDGF</sequence>
<dbReference type="EMBL" id="JELW01000009">
    <property type="protein sequence ID" value="EXV01100.1"/>
    <property type="molecule type" value="Genomic_DNA"/>
</dbReference>
<dbReference type="eggNOG" id="ENOG502T3GE">
    <property type="taxonomic scope" value="Eukaryota"/>
</dbReference>
<name>A0A014NFC2_9HYPO</name>
<evidence type="ECO:0000313" key="1">
    <source>
        <dbReference type="EMBL" id="EXV01100.1"/>
    </source>
</evidence>
<proteinExistence type="predicted"/>
<accession>A0A014NFC2</accession>
<reference evidence="1 2" key="1">
    <citation type="submission" date="2014-02" db="EMBL/GenBank/DDBJ databases">
        <title>The genome sequence of the entomopathogenic fungus Metarhizium robertsii ARSEF 2575.</title>
        <authorList>
            <person name="Giuliano Garisto Donzelli B."/>
            <person name="Roe B.A."/>
            <person name="Macmil S.L."/>
            <person name="Krasnoff S.B."/>
            <person name="Gibson D.M."/>
        </authorList>
    </citation>
    <scope>NUCLEOTIDE SEQUENCE [LARGE SCALE GENOMIC DNA]</scope>
    <source>
        <strain evidence="1 2">ARSEF 2575</strain>
    </source>
</reference>
<dbReference type="HOGENOM" id="CLU_056593_1_0_1"/>
<dbReference type="AlphaFoldDB" id="A0A014NFC2"/>
<evidence type="ECO:0000313" key="2">
    <source>
        <dbReference type="Proteomes" id="UP000030151"/>
    </source>
</evidence>
<comment type="caution">
    <text evidence="1">The sequence shown here is derived from an EMBL/GenBank/DDBJ whole genome shotgun (WGS) entry which is preliminary data.</text>
</comment>
<dbReference type="Proteomes" id="UP000030151">
    <property type="component" value="Unassembled WGS sequence"/>
</dbReference>
<dbReference type="OrthoDB" id="4973143at2759"/>
<organism evidence="1 2">
    <name type="scientific">Metarhizium robertsii</name>
    <dbReference type="NCBI Taxonomy" id="568076"/>
    <lineage>
        <taxon>Eukaryota</taxon>
        <taxon>Fungi</taxon>
        <taxon>Dikarya</taxon>
        <taxon>Ascomycota</taxon>
        <taxon>Pezizomycotina</taxon>
        <taxon>Sordariomycetes</taxon>
        <taxon>Hypocreomycetidae</taxon>
        <taxon>Hypocreales</taxon>
        <taxon>Clavicipitaceae</taxon>
        <taxon>Metarhizium</taxon>
    </lineage>
</organism>
<gene>
    <name evidence="1" type="ORF">X797_005673</name>
</gene>